<dbReference type="InterPro" id="IPR024786">
    <property type="entry name" value="TORC"/>
</dbReference>
<feature type="compositionally biased region" description="Polar residues" evidence="1">
    <location>
        <begin position="164"/>
        <end position="178"/>
    </location>
</feature>
<dbReference type="PANTHER" id="PTHR13589">
    <property type="entry name" value="CREB-REGULATED TRANSCRIPTION COACTIVATOR"/>
    <property type="match status" value="1"/>
</dbReference>
<dbReference type="Ensembl" id="ENSNFUT00015016562.1">
    <property type="protein sequence ID" value="ENSNFUP00015015811.1"/>
    <property type="gene ID" value="ENSNFUG00015007604.1"/>
</dbReference>
<feature type="compositionally biased region" description="Polar residues" evidence="1">
    <location>
        <begin position="205"/>
        <end position="214"/>
    </location>
</feature>
<dbReference type="GO" id="GO:0005634">
    <property type="term" value="C:nucleus"/>
    <property type="evidence" value="ECO:0007669"/>
    <property type="project" value="InterPro"/>
</dbReference>
<evidence type="ECO:0000256" key="1">
    <source>
        <dbReference type="SAM" id="MobiDB-lite"/>
    </source>
</evidence>
<reference evidence="4" key="3">
    <citation type="submission" date="2025-09" db="UniProtKB">
        <authorList>
            <consortium name="Ensembl"/>
        </authorList>
    </citation>
    <scope>IDENTIFICATION</scope>
</reference>
<dbReference type="PANTHER" id="PTHR13589:SF4">
    <property type="entry name" value="CREB-REGULATED TRANSCRIPTION COACTIVATOR 3"/>
    <property type="match status" value="1"/>
</dbReference>
<name>A0A8C6L545_NOTFU</name>
<dbReference type="GeneTree" id="ENSGT00390000010652"/>
<dbReference type="InterPro" id="IPR024785">
    <property type="entry name" value="TORC_C"/>
</dbReference>
<keyword evidence="5" id="KW-1185">Reference proteome</keyword>
<feature type="domain" description="Transducer of regulated CREB activity middle" evidence="2">
    <location>
        <begin position="94"/>
        <end position="166"/>
    </location>
</feature>
<evidence type="ECO:0000259" key="2">
    <source>
        <dbReference type="Pfam" id="PF12885"/>
    </source>
</evidence>
<organism evidence="4 5">
    <name type="scientific">Nothobranchius furzeri</name>
    <name type="common">Turquoise killifish</name>
    <dbReference type="NCBI Taxonomy" id="105023"/>
    <lineage>
        <taxon>Eukaryota</taxon>
        <taxon>Metazoa</taxon>
        <taxon>Chordata</taxon>
        <taxon>Craniata</taxon>
        <taxon>Vertebrata</taxon>
        <taxon>Euteleostomi</taxon>
        <taxon>Actinopterygii</taxon>
        <taxon>Neopterygii</taxon>
        <taxon>Teleostei</taxon>
        <taxon>Neoteleostei</taxon>
        <taxon>Acanthomorphata</taxon>
        <taxon>Ovalentaria</taxon>
        <taxon>Atherinomorphae</taxon>
        <taxon>Cyprinodontiformes</taxon>
        <taxon>Nothobranchiidae</taxon>
        <taxon>Nothobranchius</taxon>
    </lineage>
</organism>
<evidence type="ECO:0000313" key="5">
    <source>
        <dbReference type="Proteomes" id="UP000694548"/>
    </source>
</evidence>
<dbReference type="Pfam" id="PF12885">
    <property type="entry name" value="TORC_M"/>
    <property type="match status" value="1"/>
</dbReference>
<dbReference type="GO" id="GO:0008140">
    <property type="term" value="F:cAMP response element binding protein binding"/>
    <property type="evidence" value="ECO:0007669"/>
    <property type="project" value="TreeGrafter"/>
</dbReference>
<proteinExistence type="predicted"/>
<dbReference type="GO" id="GO:0005737">
    <property type="term" value="C:cytoplasm"/>
    <property type="evidence" value="ECO:0007669"/>
    <property type="project" value="InterPro"/>
</dbReference>
<dbReference type="AlphaFoldDB" id="A0A8C6L545"/>
<feature type="region of interest" description="Disordered" evidence="1">
    <location>
        <begin position="119"/>
        <end position="214"/>
    </location>
</feature>
<dbReference type="Pfam" id="PF12886">
    <property type="entry name" value="TORC_C"/>
    <property type="match status" value="1"/>
</dbReference>
<reference evidence="4" key="2">
    <citation type="submission" date="2025-08" db="UniProtKB">
        <authorList>
            <consortium name="Ensembl"/>
        </authorList>
    </citation>
    <scope>IDENTIFICATION</scope>
</reference>
<evidence type="ECO:0000259" key="3">
    <source>
        <dbReference type="Pfam" id="PF12886"/>
    </source>
</evidence>
<dbReference type="Proteomes" id="UP000694548">
    <property type="component" value="Chromosome sgr07"/>
</dbReference>
<evidence type="ECO:0000313" key="4">
    <source>
        <dbReference type="Ensembl" id="ENSNFUP00015015811.1"/>
    </source>
</evidence>
<feature type="region of interest" description="Disordered" evidence="1">
    <location>
        <begin position="338"/>
        <end position="359"/>
    </location>
</feature>
<feature type="compositionally biased region" description="Polar residues" evidence="1">
    <location>
        <begin position="119"/>
        <end position="131"/>
    </location>
</feature>
<reference evidence="4" key="1">
    <citation type="submission" date="2014-08" db="EMBL/GenBank/DDBJ databases">
        <authorList>
            <person name="Senf B."/>
            <person name="Petzold A."/>
            <person name="Downie B.R."/>
            <person name="Koch P."/>
            <person name="Platzer M."/>
        </authorList>
    </citation>
    <scope>NUCLEOTIDE SEQUENCE [LARGE SCALE GENOMIC DNA]</scope>
    <source>
        <strain evidence="4">GRZ</strain>
    </source>
</reference>
<dbReference type="GO" id="GO:0045944">
    <property type="term" value="P:positive regulation of transcription by RNA polymerase II"/>
    <property type="evidence" value="ECO:0007669"/>
    <property type="project" value="TreeGrafter"/>
</dbReference>
<dbReference type="InterPro" id="IPR024784">
    <property type="entry name" value="TORC_M"/>
</dbReference>
<sequence>FLCPLSCPFSGGFPSGLDSVRGTRHHGLVERVHRDRNRINSPHRRPIDKHGRSPYGAVYLSPPPDNSWRSLIIIKERMLLKSAFISLIRCFYFSIFPSPEQNPGLSHYQGSLSTGGSLPDLSNLQFQSPLSTPLDPEDGGGYPNLSGGNSTGNLPAAMMHLGIGNSQGDSSLRHSSNSPRRRPAPISPLTLSPGEDQRRGLAKQLSPTMSPTLSPITQLDQFSLLENVLSSTAGGSCYDPSSSSSSSSLYHSQAALSGLGGSHGSLQDPMHMRSNMLYSNCSGGLPNIILTDDSNPSLSKDISNALSTVPECFDSEGGFPLEDELRIEPLSLDGLSMLSDPDMVLPDPSVEDTFRSDRL</sequence>
<feature type="domain" description="Transducer of regulated CREB activity C-terminal" evidence="3">
    <location>
        <begin position="286"/>
        <end position="359"/>
    </location>
</feature>
<accession>A0A8C6L545</accession>
<protein>
    <submittedName>
        <fullName evidence="4">CREB regulated transcription coactivator 3</fullName>
    </submittedName>
</protein>